<dbReference type="Proteomes" id="UP001174748">
    <property type="component" value="Unassembled WGS sequence"/>
</dbReference>
<evidence type="ECO:0000313" key="2">
    <source>
        <dbReference type="Proteomes" id="UP001174748"/>
    </source>
</evidence>
<gene>
    <name evidence="1" type="ORF">P9921_00765</name>
</gene>
<keyword evidence="2" id="KW-1185">Reference proteome</keyword>
<comment type="caution">
    <text evidence="1">The sequence shown here is derived from an EMBL/GenBank/DDBJ whole genome shotgun (WGS) entry which is preliminary data.</text>
</comment>
<dbReference type="EMBL" id="JARTOI010000001">
    <property type="protein sequence ID" value="MDK5169022.1"/>
    <property type="molecule type" value="Genomic_DNA"/>
</dbReference>
<name>A0ABT7G5J4_9GAMM</name>
<accession>A0ABT7G5J4</accession>
<dbReference type="RefSeq" id="WP_285097923.1">
    <property type="nucleotide sequence ID" value="NZ_JARTOI010000001.1"/>
</dbReference>
<proteinExistence type="predicted"/>
<reference evidence="1" key="1">
    <citation type="submission" date="2023-01" db="EMBL/GenBank/DDBJ databases">
        <title>Genomic dissection of endemic carbapenem resistance: metallo-beta-lactamase gene dissemination through clonal, plasmid and integron transfer pathways.</title>
        <authorList>
            <person name="Macesic N."/>
        </authorList>
    </citation>
    <scope>NUCLEOTIDE SEQUENCE</scope>
    <source>
        <strain evidence="1">CPO382</strain>
    </source>
</reference>
<sequence length="117" mass="13632">MGYIGRTINIKSARTGRVASPVLCISRCFPSSFEFAQFLISLYMKDYGVYQIYTKFLGIYLTANQDNLPEDEILENRTILSTINAMYMVRDREQMEQDELAHKEMQEFINSLSTKHK</sequence>
<organism evidence="1 2">
    <name type="scientific">Serratia nevei</name>
    <dbReference type="NCBI Taxonomy" id="2703794"/>
    <lineage>
        <taxon>Bacteria</taxon>
        <taxon>Pseudomonadati</taxon>
        <taxon>Pseudomonadota</taxon>
        <taxon>Gammaproteobacteria</taxon>
        <taxon>Enterobacterales</taxon>
        <taxon>Yersiniaceae</taxon>
        <taxon>Serratia</taxon>
    </lineage>
</organism>
<evidence type="ECO:0000313" key="1">
    <source>
        <dbReference type="EMBL" id="MDK5169022.1"/>
    </source>
</evidence>
<protein>
    <submittedName>
        <fullName evidence="1">Uncharacterized protein</fullName>
    </submittedName>
</protein>